<dbReference type="PANTHER" id="PTHR42917">
    <property type="entry name" value="2,4-DIENOYL-COA REDUCTASE"/>
    <property type="match status" value="1"/>
</dbReference>
<feature type="domain" description="FAD/NAD(P)-binding" evidence="11">
    <location>
        <begin position="209"/>
        <end position="312"/>
    </location>
</feature>
<keyword evidence="8" id="KW-0408">Iron</keyword>
<dbReference type="GO" id="GO:0051536">
    <property type="term" value="F:iron-sulfur cluster binding"/>
    <property type="evidence" value="ECO:0007669"/>
    <property type="project" value="UniProtKB-KW"/>
</dbReference>
<feature type="non-terminal residue" evidence="12">
    <location>
        <position position="1"/>
    </location>
</feature>
<dbReference type="InterPro" id="IPR001155">
    <property type="entry name" value="OxRdtase_FMN_N"/>
</dbReference>
<keyword evidence="4" id="KW-0285">Flavoprotein</keyword>
<dbReference type="Pfam" id="PF07992">
    <property type="entry name" value="Pyr_redox_2"/>
    <property type="match status" value="1"/>
</dbReference>
<evidence type="ECO:0000256" key="8">
    <source>
        <dbReference type="ARBA" id="ARBA00023004"/>
    </source>
</evidence>
<dbReference type="SUPFAM" id="SSF51395">
    <property type="entry name" value="FMN-linked oxidoreductases"/>
    <property type="match status" value="1"/>
</dbReference>
<accession>A0A381XCP1</accession>
<organism evidence="12">
    <name type="scientific">marine metagenome</name>
    <dbReference type="NCBI Taxonomy" id="408172"/>
    <lineage>
        <taxon>unclassified sequences</taxon>
        <taxon>metagenomes</taxon>
        <taxon>ecological metagenomes</taxon>
    </lineage>
</organism>
<keyword evidence="7" id="KW-0560">Oxidoreductase</keyword>
<keyword evidence="9" id="KW-0411">Iron-sulfur</keyword>
<evidence type="ECO:0000256" key="6">
    <source>
        <dbReference type="ARBA" id="ARBA00022723"/>
    </source>
</evidence>
<evidence type="ECO:0000256" key="7">
    <source>
        <dbReference type="ARBA" id="ARBA00023002"/>
    </source>
</evidence>
<keyword evidence="6" id="KW-0479">Metal-binding</keyword>
<dbReference type="EMBL" id="UINC01014646">
    <property type="protein sequence ID" value="SVA62340.1"/>
    <property type="molecule type" value="Genomic_DNA"/>
</dbReference>
<evidence type="ECO:0000256" key="3">
    <source>
        <dbReference type="ARBA" id="ARBA00011048"/>
    </source>
</evidence>
<dbReference type="Gene3D" id="3.40.50.720">
    <property type="entry name" value="NAD(P)-binding Rossmann-like Domain"/>
    <property type="match status" value="1"/>
</dbReference>
<comment type="cofactor">
    <cofactor evidence="2">
        <name>[4Fe-4S] cluster</name>
        <dbReference type="ChEBI" id="CHEBI:49883"/>
    </cofactor>
</comment>
<dbReference type="InterPro" id="IPR013785">
    <property type="entry name" value="Aldolase_TIM"/>
</dbReference>
<dbReference type="PANTHER" id="PTHR42917:SF2">
    <property type="entry name" value="2,4-DIENOYL-COA REDUCTASE [(2E)-ENOYL-COA-PRODUCING]"/>
    <property type="match status" value="1"/>
</dbReference>
<keyword evidence="5" id="KW-0288">FMN</keyword>
<evidence type="ECO:0000256" key="5">
    <source>
        <dbReference type="ARBA" id="ARBA00022643"/>
    </source>
</evidence>
<evidence type="ECO:0000259" key="11">
    <source>
        <dbReference type="Pfam" id="PF07992"/>
    </source>
</evidence>
<dbReference type="Gene3D" id="3.20.20.70">
    <property type="entry name" value="Aldolase class I"/>
    <property type="match status" value="1"/>
</dbReference>
<evidence type="ECO:0000256" key="2">
    <source>
        <dbReference type="ARBA" id="ARBA00001966"/>
    </source>
</evidence>
<dbReference type="AlphaFoldDB" id="A0A381XCP1"/>
<dbReference type="InterPro" id="IPR023753">
    <property type="entry name" value="FAD/NAD-binding_dom"/>
</dbReference>
<protein>
    <recommendedName>
        <fullName evidence="13">NADH:flavin oxidoreductase/NADH oxidase N-terminal domain-containing protein</fullName>
    </recommendedName>
</protein>
<evidence type="ECO:0000259" key="10">
    <source>
        <dbReference type="Pfam" id="PF00724"/>
    </source>
</evidence>
<dbReference type="GO" id="GO:0046872">
    <property type="term" value="F:metal ion binding"/>
    <property type="evidence" value="ECO:0007669"/>
    <property type="project" value="UniProtKB-KW"/>
</dbReference>
<comment type="cofactor">
    <cofactor evidence="1">
        <name>FMN</name>
        <dbReference type="ChEBI" id="CHEBI:58210"/>
    </cofactor>
</comment>
<dbReference type="InterPro" id="IPR051793">
    <property type="entry name" value="NADH:flavin_oxidoreductase"/>
</dbReference>
<dbReference type="PRINTS" id="PR00368">
    <property type="entry name" value="FADPNR"/>
</dbReference>
<evidence type="ECO:0000256" key="4">
    <source>
        <dbReference type="ARBA" id="ARBA00022630"/>
    </source>
</evidence>
<proteinExistence type="inferred from homology"/>
<dbReference type="InterPro" id="IPR036188">
    <property type="entry name" value="FAD/NAD-bd_sf"/>
</dbReference>
<dbReference type="SUPFAM" id="SSF51971">
    <property type="entry name" value="Nucleotide-binding domain"/>
    <property type="match status" value="1"/>
</dbReference>
<feature type="domain" description="NADH:flavin oxidoreductase/NADH oxidase N-terminal" evidence="10">
    <location>
        <begin position="2"/>
        <end position="160"/>
    </location>
</feature>
<evidence type="ECO:0000313" key="12">
    <source>
        <dbReference type="EMBL" id="SVA62340.1"/>
    </source>
</evidence>
<dbReference type="Pfam" id="PF00724">
    <property type="entry name" value="Oxidored_FMN"/>
    <property type="match status" value="1"/>
</dbReference>
<dbReference type="Gene3D" id="3.50.50.60">
    <property type="entry name" value="FAD/NAD(P)-binding domain"/>
    <property type="match status" value="1"/>
</dbReference>
<gene>
    <name evidence="12" type="ORF">METZ01_LOCUS115194</name>
</gene>
<dbReference type="GO" id="GO:0010181">
    <property type="term" value="F:FMN binding"/>
    <property type="evidence" value="ECO:0007669"/>
    <property type="project" value="InterPro"/>
</dbReference>
<comment type="similarity">
    <text evidence="3">In the N-terminal section; belongs to the NADH:flavin oxidoreductase/NADH oxidase family.</text>
</comment>
<evidence type="ECO:0008006" key="13">
    <source>
        <dbReference type="Google" id="ProtNLM"/>
    </source>
</evidence>
<name>A0A381XCP1_9ZZZZ</name>
<evidence type="ECO:0000256" key="1">
    <source>
        <dbReference type="ARBA" id="ARBA00001917"/>
    </source>
</evidence>
<sequence length="473" mass="51650">SPWSNTRDDAYGGNIEGRTHFVREIAAGIREACGPNFIIGLKIPGDEGVPGGIDPTESEHLTRCFAKTKNFDYFSYGQGNFSLSLETHVPDLHFKPGHFIDIHKQMRRVSDGIPVMALGRINSPSLAEQIITDGYGDLVGMARALIADAAWAEKARTGRTDIRPTVFDNWCWGEVHMGKPLAEHHNPYLGSPGEALSEDRLKVTDDPKSVTVVGAGPAGLEIAWVAAARGHRVNIFGASTDVGGRLRLDAELPGRTEVAAILDYQKQMAARHGVVMQLGQRVDATTVLDRQPDTVVLATGATLRRPPGLSKDADPVTAADCFVSNLTSQNLTGRALFFDMDHSASAYGVVDLMVQYFDRVILVTPRPQIAQNVNYCSAIGVYRRLHHAEVDIVTAHDLVDYREGTVTCRNVFTDKDQQFEGIGEVIYVTPRLVIDTLGPLLESRVNINRVGDCQSPRNLMTAIHNGHLVGLNL</sequence>
<reference evidence="12" key="1">
    <citation type="submission" date="2018-05" db="EMBL/GenBank/DDBJ databases">
        <authorList>
            <person name="Lanie J.A."/>
            <person name="Ng W.-L."/>
            <person name="Kazmierczak K.M."/>
            <person name="Andrzejewski T.M."/>
            <person name="Davidsen T.M."/>
            <person name="Wayne K.J."/>
            <person name="Tettelin H."/>
            <person name="Glass J.I."/>
            <person name="Rusch D."/>
            <person name="Podicherti R."/>
            <person name="Tsui H.-C.T."/>
            <person name="Winkler M.E."/>
        </authorList>
    </citation>
    <scope>NUCLEOTIDE SEQUENCE</scope>
</reference>
<evidence type="ECO:0000256" key="9">
    <source>
        <dbReference type="ARBA" id="ARBA00023014"/>
    </source>
</evidence>
<dbReference type="GO" id="GO:0016491">
    <property type="term" value="F:oxidoreductase activity"/>
    <property type="evidence" value="ECO:0007669"/>
    <property type="project" value="UniProtKB-KW"/>
</dbReference>